<evidence type="ECO:0000256" key="5">
    <source>
        <dbReference type="ARBA" id="ARBA00023242"/>
    </source>
</evidence>
<dbReference type="GO" id="GO:0016593">
    <property type="term" value="C:Cdc73/Paf1 complex"/>
    <property type="evidence" value="ECO:0007669"/>
    <property type="project" value="InterPro"/>
</dbReference>
<dbReference type="GO" id="GO:0006368">
    <property type="term" value="P:transcription elongation by RNA polymerase II"/>
    <property type="evidence" value="ECO:0007669"/>
    <property type="project" value="InterPro"/>
</dbReference>
<dbReference type="InterPro" id="IPR032041">
    <property type="entry name" value="Cdc73_N"/>
</dbReference>
<dbReference type="OMA" id="CAFHLKY"/>
<dbReference type="AlphaFoldDB" id="A0A152A9R9"/>
<evidence type="ECO:0000256" key="1">
    <source>
        <dbReference type="ARBA" id="ARBA00004123"/>
    </source>
</evidence>
<dbReference type="GO" id="GO:0032968">
    <property type="term" value="P:positive regulation of transcription elongation by RNA polymerase II"/>
    <property type="evidence" value="ECO:0007669"/>
    <property type="project" value="TreeGrafter"/>
</dbReference>
<evidence type="ECO:0000256" key="3">
    <source>
        <dbReference type="ARBA" id="ARBA00023015"/>
    </source>
</evidence>
<dbReference type="Pfam" id="PF16050">
    <property type="entry name" value="CDC73_N"/>
    <property type="match status" value="1"/>
</dbReference>
<dbReference type="InterPro" id="IPR038103">
    <property type="entry name" value="CDC73_C_sf"/>
</dbReference>
<evidence type="ECO:0000256" key="4">
    <source>
        <dbReference type="ARBA" id="ARBA00023163"/>
    </source>
</evidence>
<dbReference type="Proteomes" id="UP000076078">
    <property type="component" value="Unassembled WGS sequence"/>
</dbReference>
<dbReference type="InterPro" id="IPR007852">
    <property type="entry name" value="Cdc73/Parafibromin"/>
</dbReference>
<evidence type="ECO:0000259" key="7">
    <source>
        <dbReference type="Pfam" id="PF05179"/>
    </source>
</evidence>
<evidence type="ECO:0000259" key="8">
    <source>
        <dbReference type="Pfam" id="PF16050"/>
    </source>
</evidence>
<sequence length="483" mass="54099">MADPLTLLKNSILSNQPVVIDGNDFVFGKQRFAKNTLTNFQSSTGGFLQLHAVYLCHLHKDLSRGPYILAVTKAGSTPVALNDKKELLAYLYGEIETSPQIIFGAGGSSAVTSTVQTQQQQQQQQQGGDVVMTDIETQQQAQSTQQQDVDMLSSIPSVDYSTDSSKKASLILHSVDLFELVLTEQQQKEKLEFSHRIDLERIKPETVTETEDTFIESIKQKRLAANLEKSDFLLADEKLTQDIISREKQISDRVSVTQSSTIEFNNILNSFKKLKSDEEKKKPLGGAGKPINGHHNGTSSPGLNSPQSGSSTSGKDLKNKTPIIIVPSTLTAPLSLYNIKDFLQSAKFASTMDKKSELSAQNIQKPNTVILERPGNSKLIYEVYDNVRLLKPEDWPRVAAVFVQGEAWQFKDYKWSNPVDLLSHVKGYYLKFDDVTLPDVVKAWDVKILNISKSKRHLDQTAQIEFWNNFDEYILAKKSFLNH</sequence>
<organism evidence="9 10">
    <name type="scientific">Tieghemostelium lacteum</name>
    <name type="common">Slime mold</name>
    <name type="synonym">Dictyostelium lacteum</name>
    <dbReference type="NCBI Taxonomy" id="361077"/>
    <lineage>
        <taxon>Eukaryota</taxon>
        <taxon>Amoebozoa</taxon>
        <taxon>Evosea</taxon>
        <taxon>Eumycetozoa</taxon>
        <taxon>Dictyostelia</taxon>
        <taxon>Dictyosteliales</taxon>
        <taxon>Raperosteliaceae</taxon>
        <taxon>Tieghemostelium</taxon>
    </lineage>
</organism>
<feature type="compositionally biased region" description="Polar residues" evidence="6">
    <location>
        <begin position="295"/>
        <end position="314"/>
    </location>
</feature>
<comment type="caution">
    <text evidence="9">The sequence shown here is derived from an EMBL/GenBank/DDBJ whole genome shotgun (WGS) entry which is preliminary data.</text>
</comment>
<name>A0A152A9R9_TIELA</name>
<feature type="domain" description="Paf1 complex subunit Cdc73 N-terminal" evidence="8">
    <location>
        <begin position="1"/>
        <end position="283"/>
    </location>
</feature>
<proteinExistence type="inferred from homology"/>
<dbReference type="InterPro" id="IPR031336">
    <property type="entry name" value="CDC73_C"/>
</dbReference>
<evidence type="ECO:0000313" key="10">
    <source>
        <dbReference type="Proteomes" id="UP000076078"/>
    </source>
</evidence>
<dbReference type="GO" id="GO:0000993">
    <property type="term" value="F:RNA polymerase II complex binding"/>
    <property type="evidence" value="ECO:0007669"/>
    <property type="project" value="TreeGrafter"/>
</dbReference>
<protein>
    <submittedName>
        <fullName evidence="9">RNA polymerase II complex component</fullName>
    </submittedName>
</protein>
<keyword evidence="4" id="KW-0804">Transcription</keyword>
<dbReference type="STRING" id="361077.A0A152A9R9"/>
<dbReference type="InParanoid" id="A0A152A9R9"/>
<evidence type="ECO:0000313" key="9">
    <source>
        <dbReference type="EMBL" id="KYR02968.1"/>
    </source>
</evidence>
<dbReference type="Pfam" id="PF05179">
    <property type="entry name" value="CDC73_C"/>
    <property type="match status" value="1"/>
</dbReference>
<comment type="similarity">
    <text evidence="2">Belongs to the CDC73 family.</text>
</comment>
<dbReference type="EMBL" id="LODT01000001">
    <property type="protein sequence ID" value="KYR02968.1"/>
    <property type="molecule type" value="Genomic_DNA"/>
</dbReference>
<dbReference type="Gene3D" id="3.40.50.11990">
    <property type="entry name" value="RNA polymerase II accessory factor, Cdc73 C-terminal domain"/>
    <property type="match status" value="1"/>
</dbReference>
<feature type="region of interest" description="Disordered" evidence="6">
    <location>
        <begin position="279"/>
        <end position="318"/>
    </location>
</feature>
<dbReference type="OrthoDB" id="2186602at2759"/>
<evidence type="ECO:0000256" key="2">
    <source>
        <dbReference type="ARBA" id="ARBA00010427"/>
    </source>
</evidence>
<dbReference type="FunFam" id="3.40.50.11990:FF:000002">
    <property type="entry name" value="protein CDC73 homolog"/>
    <property type="match status" value="1"/>
</dbReference>
<dbReference type="PANTHER" id="PTHR12466">
    <property type="entry name" value="CDC73 DOMAIN PROTEIN"/>
    <property type="match status" value="1"/>
</dbReference>
<comment type="subcellular location">
    <subcellularLocation>
        <location evidence="1">Nucleus</location>
    </subcellularLocation>
</comment>
<dbReference type="FunCoup" id="A0A152A9R9">
    <property type="interactions" value="205"/>
</dbReference>
<feature type="domain" description="Cell division control protein 73 C-terminal" evidence="7">
    <location>
        <begin position="318"/>
        <end position="472"/>
    </location>
</feature>
<keyword evidence="3" id="KW-0805">Transcription regulation</keyword>
<keyword evidence="5" id="KW-0539">Nucleus</keyword>
<evidence type="ECO:0000256" key="6">
    <source>
        <dbReference type="SAM" id="MobiDB-lite"/>
    </source>
</evidence>
<keyword evidence="10" id="KW-1185">Reference proteome</keyword>
<reference evidence="9 10" key="1">
    <citation type="submission" date="2015-12" db="EMBL/GenBank/DDBJ databases">
        <title>Dictyostelia acquired genes for synthesis and detection of signals that induce cell-type specialization by lateral gene transfer from prokaryotes.</title>
        <authorList>
            <person name="Gloeckner G."/>
            <person name="Schaap P."/>
        </authorList>
    </citation>
    <scope>NUCLEOTIDE SEQUENCE [LARGE SCALE GENOMIC DNA]</scope>
    <source>
        <strain evidence="9 10">TK</strain>
    </source>
</reference>
<dbReference type="PANTHER" id="PTHR12466:SF8">
    <property type="entry name" value="PARAFIBROMIN"/>
    <property type="match status" value="1"/>
</dbReference>
<gene>
    <name evidence="9" type="ORF">DLAC_00451</name>
</gene>
<accession>A0A152A9R9</accession>